<name>A0ABT7L503_9BACI</name>
<keyword evidence="3" id="KW-1185">Reference proteome</keyword>
<dbReference type="Gene3D" id="3.30.310.160">
    <property type="entry name" value="YycH protein, domain 2"/>
    <property type="match status" value="1"/>
</dbReference>
<protein>
    <submittedName>
        <fullName evidence="2">Two-component system activity regulator YycH</fullName>
    </submittedName>
</protein>
<evidence type="ECO:0000259" key="1">
    <source>
        <dbReference type="Pfam" id="PF07435"/>
    </source>
</evidence>
<dbReference type="EMBL" id="JASTZU010000036">
    <property type="protein sequence ID" value="MDL4840956.1"/>
    <property type="molecule type" value="Genomic_DNA"/>
</dbReference>
<sequence>MKSETVKTVILACLIGLSFLLTLAIWNYQPNIEPNDDNEEAMEAIFTNGEQETKKNIVQPFNVIYHLEGNEHTGYADKSKEKQLYEQMQSWSLYDFNTDYSGEGLQKYDSPYVELIFPTELPADIIADVFTVDETTSLPNSSFDRIYVSLNKDISERQVIFKSAQSDITISANIQNPEDEINEVLNTYNSGEESPIDYIPYEVNNDQVVYLPNKVDMKELAFRYRIIPIEPLKTVLFTNPSNVISAEEIPKVERFTDGDREMIYYDEKYMEFTDMVNSDITEENLEGTELLDQTLKFINDHNGWTSEGKYEFVLSELNQSSKTVQFRRVYSGFPVYKSNELSVISVTWNNQNIYKYSRPLIQLDDAYQVNKKTLEDVDSIISTLENSPEYKSKTILDVALGYKLEEGEFDQYFKLTPTWFIKDYSGWSEFIPLDQKVGGVHNAMGSN</sequence>
<comment type="caution">
    <text evidence="2">The sequence shown here is derived from an EMBL/GenBank/DDBJ whole genome shotgun (WGS) entry which is preliminary data.</text>
</comment>
<evidence type="ECO:0000313" key="2">
    <source>
        <dbReference type="EMBL" id="MDL4840956.1"/>
    </source>
</evidence>
<accession>A0ABT7L503</accession>
<dbReference type="Proteomes" id="UP001235343">
    <property type="component" value="Unassembled WGS sequence"/>
</dbReference>
<dbReference type="RefSeq" id="WP_285932117.1">
    <property type="nucleotide sequence ID" value="NZ_JASTZU010000036.1"/>
</dbReference>
<feature type="domain" description="Regulatory protein YycH" evidence="1">
    <location>
        <begin position="4"/>
        <end position="429"/>
    </location>
</feature>
<organism evidence="2 3">
    <name type="scientific">Aquibacillus rhizosphaerae</name>
    <dbReference type="NCBI Taxonomy" id="3051431"/>
    <lineage>
        <taxon>Bacteria</taxon>
        <taxon>Bacillati</taxon>
        <taxon>Bacillota</taxon>
        <taxon>Bacilli</taxon>
        <taxon>Bacillales</taxon>
        <taxon>Bacillaceae</taxon>
        <taxon>Aquibacillus</taxon>
    </lineage>
</organism>
<dbReference type="Pfam" id="PF07435">
    <property type="entry name" value="YycH"/>
    <property type="match status" value="1"/>
</dbReference>
<reference evidence="2 3" key="1">
    <citation type="submission" date="2023-06" db="EMBL/GenBank/DDBJ databases">
        <title>Aquibacillus rhizosphaerae LR5S19.</title>
        <authorList>
            <person name="Sun J.-Q."/>
        </authorList>
    </citation>
    <scope>NUCLEOTIDE SEQUENCE [LARGE SCALE GENOMIC DNA]</scope>
    <source>
        <strain evidence="2 3">LR5S19</strain>
    </source>
</reference>
<gene>
    <name evidence="2" type="primary">yycH</name>
    <name evidence="2" type="ORF">QQS35_10890</name>
</gene>
<proteinExistence type="predicted"/>
<dbReference type="InterPro" id="IPR009996">
    <property type="entry name" value="YycH"/>
</dbReference>
<evidence type="ECO:0000313" key="3">
    <source>
        <dbReference type="Proteomes" id="UP001235343"/>
    </source>
</evidence>
<dbReference type="InterPro" id="IPR042274">
    <property type="entry name" value="YycH/YycI_2"/>
</dbReference>
<dbReference type="CDD" id="cd15787">
    <property type="entry name" value="YycH_N"/>
    <property type="match status" value="1"/>
</dbReference>